<evidence type="ECO:0000256" key="1">
    <source>
        <dbReference type="SAM" id="Phobius"/>
    </source>
</evidence>
<accession>A0A0F5PL11</accession>
<reference evidence="3" key="3">
    <citation type="submission" date="2015-02" db="EMBL/GenBank/DDBJ databases">
        <title>Genome analysis of three genomes within the thermophilic hydrogenogenic bacterial species Caldanaerobacter subterraneus.</title>
        <authorList>
            <person name="Sant'Anna F.H."/>
            <person name="Lebedinsky A."/>
            <person name="Sokolova T."/>
            <person name="Robb F.T."/>
            <person name="Gonzalez J.M."/>
        </authorList>
    </citation>
    <scope>NUCLEOTIDE SEQUENCE [LARGE SCALE GENOMIC DNA]</scope>
    <source>
        <strain evidence="3">DSM 12653</strain>
    </source>
</reference>
<keyword evidence="1" id="KW-1133">Transmembrane helix</keyword>
<evidence type="ECO:0000313" key="2">
    <source>
        <dbReference type="EMBL" id="KKC29076.1"/>
    </source>
</evidence>
<evidence type="ECO:0008006" key="4">
    <source>
        <dbReference type="Google" id="ProtNLM"/>
    </source>
</evidence>
<dbReference type="AlphaFoldDB" id="A0A0F5PL11"/>
<gene>
    <name evidence="2" type="ORF">CDSM653_01927</name>
</gene>
<organism evidence="2 3">
    <name type="scientific">Caldanaerobacter subterraneus subsp. pacificus DSM 12653</name>
    <dbReference type="NCBI Taxonomy" id="391606"/>
    <lineage>
        <taxon>Bacteria</taxon>
        <taxon>Bacillati</taxon>
        <taxon>Bacillota</taxon>
        <taxon>Clostridia</taxon>
        <taxon>Thermoanaerobacterales</taxon>
        <taxon>Thermoanaerobacteraceae</taxon>
        <taxon>Caldanaerobacter</taxon>
    </lineage>
</organism>
<protein>
    <recommendedName>
        <fullName evidence="4">Zinc-finger domain-containing protein</fullName>
    </recommendedName>
</protein>
<reference evidence="2 3" key="2">
    <citation type="journal article" date="2015" name="BMC Genomics">
        <title>Analysis of three genomes within the thermophilic bacterial species Caldanaerobacter subterraneus with a focus on carbon monoxide dehydrogenase evolution and hydrolase diversity.</title>
        <authorList>
            <person name="Sant'Anna F.H."/>
            <person name="Lebedinsky A.V."/>
            <person name="Sokolova T.G."/>
            <person name="Robb F.T."/>
            <person name="Gonzalez J.M."/>
        </authorList>
    </citation>
    <scope>NUCLEOTIDE SEQUENCE [LARGE SCALE GENOMIC DNA]</scope>
    <source>
        <strain evidence="2 3">DSM 12653</strain>
    </source>
</reference>
<proteinExistence type="predicted"/>
<dbReference type="Proteomes" id="UP000010146">
    <property type="component" value="Unassembled WGS sequence"/>
</dbReference>
<reference evidence="2 3" key="1">
    <citation type="submission" date="2008-07" db="EMBL/GenBank/DDBJ databases">
        <authorList>
            <person name="Gonzalez J."/>
            <person name="Sokolova T."/>
            <person name="Ferriera S."/>
            <person name="Johnson J."/>
            <person name="Kravitz S."/>
            <person name="Beeson K."/>
            <person name="Sutton G."/>
            <person name="Rogers Y.-H."/>
            <person name="Friedman R."/>
            <person name="Frazier M."/>
            <person name="Venter J.C."/>
        </authorList>
    </citation>
    <scope>NUCLEOTIDE SEQUENCE [LARGE SCALE GENOMIC DNA]</scope>
    <source>
        <strain evidence="2 3">DSM 12653</strain>
    </source>
</reference>
<comment type="caution">
    <text evidence="2">The sequence shown here is derived from an EMBL/GenBank/DDBJ whole genome shotgun (WGS) entry which is preliminary data.</text>
</comment>
<dbReference type="RefSeq" id="WP_043884094.1">
    <property type="nucleotide sequence ID" value="NZ_ABXP02000106.1"/>
</dbReference>
<evidence type="ECO:0000313" key="3">
    <source>
        <dbReference type="Proteomes" id="UP000010146"/>
    </source>
</evidence>
<feature type="transmembrane region" description="Helical" evidence="1">
    <location>
        <begin position="86"/>
        <end position="105"/>
    </location>
</feature>
<keyword evidence="1" id="KW-0812">Transmembrane</keyword>
<sequence length="138" mass="16510">MKKKCKEIQNKIIDMHYGEIDENIEIISHIENCNDCNRFKEKLELALDYMKILDTQVDTSALEIDITKIIEKAYQIENKRKEKFELLIFIAASIVFLISSILFITNLDIRIYFYLQIFLYLNLPLILIPFYKLKTPRR</sequence>
<feature type="transmembrane region" description="Helical" evidence="1">
    <location>
        <begin position="111"/>
        <end position="131"/>
    </location>
</feature>
<name>A0A0F5PL11_9THEO</name>
<dbReference type="EMBL" id="ABXP02000106">
    <property type="protein sequence ID" value="KKC29076.1"/>
    <property type="molecule type" value="Genomic_DNA"/>
</dbReference>
<keyword evidence="1" id="KW-0472">Membrane</keyword>